<feature type="region of interest" description="Disordered" evidence="1">
    <location>
        <begin position="1740"/>
        <end position="1767"/>
    </location>
</feature>
<reference evidence="2 3" key="1">
    <citation type="submission" date="2021-05" db="EMBL/GenBank/DDBJ databases">
        <title>Kineosporia and Streptomyces sp. nov. two new marine actinobacteria isolated from Coral.</title>
        <authorList>
            <person name="Buangrab K."/>
            <person name="Sutthacheep M."/>
            <person name="Yeemin T."/>
            <person name="Harunari E."/>
            <person name="Igarashi Y."/>
            <person name="Kanchanasin P."/>
            <person name="Tanasupawat S."/>
            <person name="Phongsopitanun W."/>
        </authorList>
    </citation>
    <scope>NUCLEOTIDE SEQUENCE [LARGE SCALE GENOMIC DNA]</scope>
    <source>
        <strain evidence="2 3">J2-2</strain>
    </source>
</reference>
<feature type="compositionally biased region" description="Basic and acidic residues" evidence="1">
    <location>
        <begin position="264"/>
        <end position="273"/>
    </location>
</feature>
<feature type="compositionally biased region" description="Polar residues" evidence="1">
    <location>
        <begin position="1"/>
        <end position="23"/>
    </location>
</feature>
<feature type="region of interest" description="Disordered" evidence="1">
    <location>
        <begin position="2211"/>
        <end position="2231"/>
    </location>
</feature>
<keyword evidence="3" id="KW-1185">Reference proteome</keyword>
<feature type="region of interest" description="Disordered" evidence="1">
    <location>
        <begin position="502"/>
        <end position="526"/>
    </location>
</feature>
<evidence type="ECO:0000313" key="3">
    <source>
        <dbReference type="Proteomes" id="UP001197247"/>
    </source>
</evidence>
<evidence type="ECO:0000256" key="1">
    <source>
        <dbReference type="SAM" id="MobiDB-lite"/>
    </source>
</evidence>
<feature type="region of interest" description="Disordered" evidence="1">
    <location>
        <begin position="2391"/>
        <end position="2411"/>
    </location>
</feature>
<dbReference type="Gene3D" id="3.90.550.20">
    <property type="match status" value="1"/>
</dbReference>
<feature type="compositionally biased region" description="Low complexity" evidence="1">
    <location>
        <begin position="938"/>
        <end position="955"/>
    </location>
</feature>
<protein>
    <submittedName>
        <fullName evidence="2">Uncharacterized protein</fullName>
    </submittedName>
</protein>
<dbReference type="Proteomes" id="UP001197247">
    <property type="component" value="Unassembled WGS sequence"/>
</dbReference>
<proteinExistence type="predicted"/>
<comment type="caution">
    <text evidence="2">The sequence shown here is derived from an EMBL/GenBank/DDBJ whole genome shotgun (WGS) entry which is preliminary data.</text>
</comment>
<feature type="region of interest" description="Disordered" evidence="1">
    <location>
        <begin position="2762"/>
        <end position="2781"/>
    </location>
</feature>
<feature type="region of interest" description="Disordered" evidence="1">
    <location>
        <begin position="936"/>
        <end position="996"/>
    </location>
</feature>
<dbReference type="EMBL" id="JAHBAY010000031">
    <property type="protein sequence ID" value="MBT0774310.1"/>
    <property type="molecule type" value="Genomic_DNA"/>
</dbReference>
<feature type="compositionally biased region" description="Polar residues" evidence="1">
    <location>
        <begin position="971"/>
        <end position="996"/>
    </location>
</feature>
<feature type="region of interest" description="Disordered" evidence="1">
    <location>
        <begin position="1538"/>
        <end position="1562"/>
    </location>
</feature>
<feature type="compositionally biased region" description="Low complexity" evidence="1">
    <location>
        <begin position="200"/>
        <end position="214"/>
    </location>
</feature>
<sequence length="3006" mass="326017">ERTISGDDSSTINEKTRPPTESGSEVDIAESAFARPSTSGGERSVDVRAGRDEFGETTPLLGEGTRQRDLSETSSLNSDGASIRQPPVQATDFTNLPATQNRSGQNATAGAEGPVPVTSVESVRRAVGDDASFVSRDSDGEPIEPLGGRDEASFETDPNAPLLAGNDGPSVAGARERTGDETVFGATVTPDGSQGRSAGETIRTAAETGRAATGSGQGVSGTARVPESGAASRPADSTRTGTTNAQTRTTGGDAVPTTSGTRAAEVRTADRPATESGDAVPGTARAATTADRPATAADGPATVADRPATAADGPVTVADRPATGSDGVPTGPERSSGNPADAPGDVAQPPAVPTNREALPADALGRPAGGDRRQMMVETVTEAYRARLASEEAYTFASSQARDGFRDVVSQVRDERAEALPAGEREAYREQADAARENLWKEIDSELKADYFANLDSYRSDGGGARWDATVESAFSRVRERLDQAVGDETLIASLRERFDTPFRRPATSSGAETPDGAPVRSPEREEAWRTIESGVRDALREAHAQGPEVTGRDRVDPEQVGEKLLGEAYDKLAADAPDGYRERANQVFDQTLESLRASGSQVPEILERSPALVESLRKEFGSVPEAPTLEKARIEAENELGAPRSGVKPADHRRKLADLEEATFQKAVAEYEQHFRRSDEERSAVLADELAVHAVAADRVNQAHQDFLRRTGEGQDQALPQDALNMVEKLVAAEIREVRDVIWNQGVENRQGPGTFHDDVFHFLGAGRSQTVTHVAGSRIDRFEQQMRSLDEQALTWVADQHLLRTTIRRAAHDWNELIGGRDPVGRDYVASDDVLGDLFDGYRRDIAFVDHYLLTDGKQSLKDILADDRKVVSRSAGPDDAPAPVASGFAGMLLLDRYLGTQQIDGPDNIAVPVERSGAQATRERLAAVMNALQEARSGATTPTTPASRSGSPRPAPEPAPAGRAGEQQFAQRPDQVTASTASEAAPYRTSQVQERAQNVAIGEPGHAGRAASGAAAAVRTPVTVSAAVQLAFLDSQQEQMQADRDFLRAQWQAQGASQRSIEGALRDVNAVAQQHVRHAQAEAYPDKWLEFAQQERLNGAAYISLPQTTPETAAPGLASRYERLITQDAQAYLDTHRSIEAFEQRLSDHFDELLDNAGVAGFTQYQQMHTRTAARRVVSLVDSTVRDLLRQAADGAVGAAQQQERFQALLTAGYGQLAAQVASEVAVAAQVQPLEDVLALYQGGAISYFRAVLASQQAPLPGVWLSPAADGIVLTAKPSQVDQMSAPDAVTLSGGQAPRNVYVAAPGQGTELGAGQVADAIRSLPGDLLPSEGDIHLPVGLSWGMGDLLRELGPDVLADRVEVIEQTAGMAQESRSQAMDLVEHTLGAVPEPVTVAHEQDAPSHEISALDALETGETAFVYQRYRLESAPQETVSRFTVHLDSAGASDADAADLARQVQERAQELAGGAFAHGDRIEIQVRPLDENTARSTSVRVAPPEDADREQIVDAAAQDILRRTGFAPQPDDVVELALPQDGDLTGRTSGASARDLAPAASPETDAEALTGMISGAQTPSPEDPVGAFAPEAFRAELDRTADGVMMRRLFGENPERDGGTAWDETAVRDWVIEQAQRASAFVDTHDTAQVRQAQEIADLEIARSANMYARNVGGDQPEDDRLLPAVRSVVTAMVLSVAHRGGPMEAGELPVSRTMLKPVTRTTFDLVQEIGLRLPPQESLIGGMPGWFRRSRPADGSHSSRRRRTAESSSAAAVTTSNLWIGGERIDPLTPGLDEAFVALAEDGLYRNFADWDQAADFVQGLTDNMGNLPVRHRERTWFSFAPHGAILVADNHFRMDLVDLIGAVTRDPGVDTMNPDDRQLTPGIDRPSFISEAFVTDDLTDLPRLREVVVWGNARRARQLTLDPEDDLRGVGAESVYAAMGFALTSPLSTLDDANFTELTRVAWGRVARGHLIRAWAYARDIAEHPDQAFPVTEAEVEARQARDDLIEFWYSPDQAPTLVVFFETLVQSNAPAGQVLAAMRTKLGAREFSRSFLRGLRDFIQKVVAVLRFQADRDPYLDDEQKEFLHGETDDFRMFHTWRNLHMGEVAVDAANWRGVRLISLGRNHVNYLRENFAHRFNDMSVFDASEMGSWNLPVDENSATARYPHDFVQDAPEADQAPVVTEGGLTAAGTSAFEALMLGTAEAVTHETPVAAESVTGPTTQPDRPSAEEPAEAFHPDAVGDELRQIATGAVMRQLFADGRATGDRPRTLSDDDVAREWLGELAARAERFVAGHDDAQIDLAREIAGRETVRAAGSFQTDASSRNEATDEQVRWLEPRIRSVVTAMVLSVAYADGAPLPAEELPLTRSALESVTRETFALVDEFGWRGGLLGGSPRGRDRNRQAGAASEGAAFDPWASTREGLLAGLKALTVDDPVIDPVEGPDLFGPVSAPTPSFMGHWTSADYATGQIVSLFHFMDLTRKRAPRVEEVDPENLATLEVEELGPNGEYELPRMRAFIWFGSAFTDATPSLRTAREEMARVADELKDQQIRLVLFTDIPRTDFEDARAGHGRPDVQDMSSWARKHSIKIVNLWEVFHDGNPMRLQERVARALAARQGRGYVMASDIVRHELGWAFGVDYRDHDTAVGDWHRGVESARATGHAVHLSRNGGWTNAAFVVGRRNPFSDAYLNEIAKRYERTEPDLFTRPVWNRTDRENSRMLLSRTKFAVRRYSVLNRTGTDFMSQVAEWMGLEGSDQFTPLDDSNSHGALSWESGTAEEQLSGTEFRDPPLYVVRDMARRLARSLWNRDGDLRSTETAAPISKLPDPDAAWLALFDYILSRPELASRIRTLTDRAMVPETEPMRVEVVPLPDDIYVRLGIEPAREREPEGSWRLGELMRPVRLPGQTTSVDDLVAQQLDPYSSTGQAGLHGTLPLSGLWVGGQWIGPGHALLQDPAGGGVATEPVVNVWVDGKKLTPEHAAWGVAQAEGWLSDGLERRFESVRELHAY</sequence>
<feature type="compositionally biased region" description="Basic and acidic residues" evidence="1">
    <location>
        <begin position="43"/>
        <end position="54"/>
    </location>
</feature>
<feature type="compositionally biased region" description="Low complexity" evidence="1">
    <location>
        <begin position="282"/>
        <end position="302"/>
    </location>
</feature>
<feature type="non-terminal residue" evidence="2">
    <location>
        <position position="1"/>
    </location>
</feature>
<evidence type="ECO:0000313" key="2">
    <source>
        <dbReference type="EMBL" id="MBT0774310.1"/>
    </source>
</evidence>
<dbReference type="RefSeq" id="WP_214160850.1">
    <property type="nucleotide sequence ID" value="NZ_JAHBAY010000031.1"/>
</dbReference>
<accession>A0ABS5TU39</accession>
<feature type="region of interest" description="Disordered" evidence="1">
    <location>
        <begin position="1"/>
        <end position="374"/>
    </location>
</feature>
<organism evidence="2 3">
    <name type="scientific">Kineosporia corallincola</name>
    <dbReference type="NCBI Taxonomy" id="2835133"/>
    <lineage>
        <taxon>Bacteria</taxon>
        <taxon>Bacillati</taxon>
        <taxon>Actinomycetota</taxon>
        <taxon>Actinomycetes</taxon>
        <taxon>Kineosporiales</taxon>
        <taxon>Kineosporiaceae</taxon>
        <taxon>Kineosporia</taxon>
    </lineage>
</organism>
<feature type="compositionally biased region" description="Low complexity" evidence="1">
    <location>
        <begin position="238"/>
        <end position="252"/>
    </location>
</feature>
<feature type="non-terminal residue" evidence="2">
    <location>
        <position position="3006"/>
    </location>
</feature>
<feature type="compositionally biased region" description="Polar residues" evidence="1">
    <location>
        <begin position="91"/>
        <end position="108"/>
    </location>
</feature>
<name>A0ABS5TU39_9ACTN</name>
<gene>
    <name evidence="2" type="ORF">KIH74_35530</name>
</gene>